<proteinExistence type="predicted"/>
<reference evidence="5" key="3">
    <citation type="submission" date="2018-10" db="EMBL/GenBank/DDBJ databases">
        <title>FDA dAtabase for Regulatory Grade micrObial Sequences (FDA-ARGOS): Supporting development and validation of Infectious Disease Dx tests.</title>
        <authorList>
            <person name="Campos J."/>
            <person name="Goldberg B."/>
            <person name="Tallon L.J."/>
            <person name="Sadzewicz L."/>
            <person name="Zhao X."/>
            <person name="Vavikolanu K."/>
            <person name="Mehta A."/>
            <person name="Aluvathingal J."/>
            <person name="Nadendla S."/>
            <person name="Geyer C."/>
            <person name="Nandy P."/>
            <person name="Yan Y."/>
            <person name="Sichtig H."/>
        </authorList>
    </citation>
    <scope>NUCLEOTIDE SEQUENCE</scope>
    <source>
        <strain evidence="5">FDAARGOS_526</strain>
    </source>
</reference>
<dbReference type="Proteomes" id="UP000282299">
    <property type="component" value="Unassembled WGS sequence"/>
</dbReference>
<evidence type="ECO:0000256" key="1">
    <source>
        <dbReference type="ARBA" id="ARBA00023125"/>
    </source>
</evidence>
<evidence type="ECO:0000313" key="3">
    <source>
        <dbReference type="EMBL" id="CDZ82373.1"/>
    </source>
</evidence>
<dbReference type="InterPro" id="IPR000792">
    <property type="entry name" value="Tscrpt_reg_LuxR_C"/>
</dbReference>
<reference evidence="4" key="4">
    <citation type="submission" date="2020-11" db="EMBL/GenBank/DDBJ databases">
        <title>Enhanced detection system for hospital associated transmission using whole genome sequencing surveillance.</title>
        <authorList>
            <person name="Harrison L.H."/>
            <person name="Van Tyne D."/>
            <person name="Marsh J.W."/>
            <person name="Griffith M.P."/>
            <person name="Snyder D.J."/>
            <person name="Cooper V.S."/>
            <person name="Mustapha M."/>
        </authorList>
    </citation>
    <scope>NUCLEOTIDE SEQUENCE</scope>
    <source>
        <strain evidence="4">CB00014</strain>
    </source>
</reference>
<evidence type="ECO:0000313" key="6">
    <source>
        <dbReference type="Proteomes" id="UP000282299"/>
    </source>
</evidence>
<dbReference type="GO" id="GO:0006355">
    <property type="term" value="P:regulation of DNA-templated transcription"/>
    <property type="evidence" value="ECO:0007669"/>
    <property type="project" value="InterPro"/>
</dbReference>
<dbReference type="Pfam" id="PF00196">
    <property type="entry name" value="GerE"/>
    <property type="match status" value="1"/>
</dbReference>
<evidence type="ECO:0000313" key="4">
    <source>
        <dbReference type="EMBL" id="MBJ9870518.1"/>
    </source>
</evidence>
<dbReference type="PATRIC" id="fig|545.11.peg.3579"/>
<reference evidence="6" key="2">
    <citation type="submission" date="2018-10" db="EMBL/GenBank/DDBJ databases">
        <title>FDA dAtabase for Regulatory Grade micrObial Sequences (FDA-ARGOS): Supporting development and validation of Infectious Disease Dx tests.</title>
        <authorList>
            <person name="Goldberg B."/>
            <person name="Campos J."/>
            <person name="Tallon L."/>
            <person name="Sadzewicz L."/>
            <person name="Zhao X."/>
            <person name="Vavikolanu K."/>
            <person name="Mehta A."/>
            <person name="Aluvathingal J."/>
            <person name="Nadendla S."/>
            <person name="Geyer C."/>
            <person name="Nandy P."/>
            <person name="Yan Y."/>
            <person name="Sichtig H."/>
        </authorList>
    </citation>
    <scope>NUCLEOTIDE SEQUENCE [LARGE SCALE GENOMIC DNA]</scope>
    <source>
        <strain evidence="6">FDAARGOS_526</strain>
    </source>
</reference>
<dbReference type="InterPro" id="IPR016032">
    <property type="entry name" value="Sig_transdc_resp-reg_C-effctor"/>
</dbReference>
<name>A0A078LET1_CITKO</name>
<keyword evidence="1 5" id="KW-0238">DNA-binding</keyword>
<reference evidence="3" key="1">
    <citation type="submission" date="2014-06" db="EMBL/GenBank/DDBJ databases">
        <authorList>
            <person name="Urmite Genomes Urmite Genomes"/>
        </authorList>
    </citation>
    <scope>NUCLEOTIDE SEQUENCE</scope>
</reference>
<dbReference type="GO" id="GO:0003677">
    <property type="term" value="F:DNA binding"/>
    <property type="evidence" value="ECO:0007669"/>
    <property type="project" value="UniProtKB-KW"/>
</dbReference>
<feature type="domain" description="HTH luxR-type" evidence="2">
    <location>
        <begin position="93"/>
        <end position="150"/>
    </location>
</feature>
<dbReference type="SUPFAM" id="SSF46894">
    <property type="entry name" value="C-terminal effector domain of the bipartite response regulators"/>
    <property type="match status" value="1"/>
</dbReference>
<protein>
    <submittedName>
        <fullName evidence="5">DNA-binding response regulator</fullName>
    </submittedName>
    <submittedName>
        <fullName evidence="3">LuxR family transcriptional regulator</fullName>
    </submittedName>
    <submittedName>
        <fullName evidence="4">Response regulator transcription factor</fullName>
    </submittedName>
</protein>
<sequence>MIVISENSFFHLGVSALVERMALNTTRNLIVFDTGRDCLYMLDTEEAKMPFFHEPILIFSHCRRIYLTEKNRKFKIETLLSKTKSHPAVRRKREVLTVSELRVIKKVCQGISQRRIAEQFKVSEKTISNQKMNALRKLSINKTTKFFVEYLAWLRLWHEYVEYKNNQMRKPVKLSVITPETFTKRRSEVLIEV</sequence>
<dbReference type="Gene3D" id="1.10.10.10">
    <property type="entry name" value="Winged helix-like DNA-binding domain superfamily/Winged helix DNA-binding domain"/>
    <property type="match status" value="1"/>
</dbReference>
<dbReference type="SMART" id="SM00421">
    <property type="entry name" value="HTH_LUXR"/>
    <property type="match status" value="1"/>
</dbReference>
<dbReference type="EMBL" id="LK931336">
    <property type="protein sequence ID" value="CDZ82373.1"/>
    <property type="molecule type" value="Genomic_DNA"/>
</dbReference>
<organism evidence="3">
    <name type="scientific">Citrobacter koseri</name>
    <name type="common">Citrobacter diversus</name>
    <dbReference type="NCBI Taxonomy" id="545"/>
    <lineage>
        <taxon>Bacteria</taxon>
        <taxon>Pseudomonadati</taxon>
        <taxon>Pseudomonadota</taxon>
        <taxon>Gammaproteobacteria</taxon>
        <taxon>Enterobacterales</taxon>
        <taxon>Enterobacteriaceae</taxon>
        <taxon>Citrobacter</taxon>
    </lineage>
</organism>
<evidence type="ECO:0000259" key="2">
    <source>
        <dbReference type="SMART" id="SM00421"/>
    </source>
</evidence>
<accession>A0A078LET1</accession>
<dbReference type="EMBL" id="RKIT01000002">
    <property type="protein sequence ID" value="RSC17303.1"/>
    <property type="molecule type" value="Genomic_DNA"/>
</dbReference>
<dbReference type="RefSeq" id="WP_047462248.1">
    <property type="nucleotide sequence ID" value="NZ_ABTEQQ020000001.1"/>
</dbReference>
<dbReference type="EMBL" id="JADVNV010000013">
    <property type="protein sequence ID" value="MBJ9870518.1"/>
    <property type="molecule type" value="Genomic_DNA"/>
</dbReference>
<dbReference type="PRINTS" id="PR00038">
    <property type="entry name" value="HTHLUXR"/>
</dbReference>
<dbReference type="Proteomes" id="UP000807555">
    <property type="component" value="Unassembled WGS sequence"/>
</dbReference>
<dbReference type="AlphaFoldDB" id="A0A078LET1"/>
<gene>
    <name evidence="3" type="ORF">BN1086_00449</name>
    <name evidence="5" type="ORF">EGS84_10275</name>
    <name evidence="4" type="ORF">I5687_21435</name>
</gene>
<evidence type="ECO:0000313" key="5">
    <source>
        <dbReference type="EMBL" id="RSC17303.1"/>
    </source>
</evidence>
<dbReference type="InterPro" id="IPR036388">
    <property type="entry name" value="WH-like_DNA-bd_sf"/>
</dbReference>